<keyword evidence="3" id="KW-1185">Reference proteome</keyword>
<dbReference type="EMBL" id="MU007077">
    <property type="protein sequence ID" value="KAF2423760.1"/>
    <property type="molecule type" value="Genomic_DNA"/>
</dbReference>
<dbReference type="OrthoDB" id="5307331at2759"/>
<name>A0A9P4NJZ0_9PEZI</name>
<organism evidence="2 3">
    <name type="scientific">Tothia fuscella</name>
    <dbReference type="NCBI Taxonomy" id="1048955"/>
    <lineage>
        <taxon>Eukaryota</taxon>
        <taxon>Fungi</taxon>
        <taxon>Dikarya</taxon>
        <taxon>Ascomycota</taxon>
        <taxon>Pezizomycotina</taxon>
        <taxon>Dothideomycetes</taxon>
        <taxon>Pleosporomycetidae</taxon>
        <taxon>Venturiales</taxon>
        <taxon>Cylindrosympodiaceae</taxon>
        <taxon>Tothia</taxon>
    </lineage>
</organism>
<dbReference type="AlphaFoldDB" id="A0A9P4NJZ0"/>
<feature type="region of interest" description="Disordered" evidence="1">
    <location>
        <begin position="137"/>
        <end position="253"/>
    </location>
</feature>
<proteinExistence type="predicted"/>
<comment type="caution">
    <text evidence="2">The sequence shown here is derived from an EMBL/GenBank/DDBJ whole genome shotgun (WGS) entry which is preliminary data.</text>
</comment>
<dbReference type="Proteomes" id="UP000800235">
    <property type="component" value="Unassembled WGS sequence"/>
</dbReference>
<feature type="compositionally biased region" description="Polar residues" evidence="1">
    <location>
        <begin position="477"/>
        <end position="486"/>
    </location>
</feature>
<evidence type="ECO:0000256" key="1">
    <source>
        <dbReference type="SAM" id="MobiDB-lite"/>
    </source>
</evidence>
<evidence type="ECO:0000313" key="2">
    <source>
        <dbReference type="EMBL" id="KAF2423760.1"/>
    </source>
</evidence>
<reference evidence="2" key="1">
    <citation type="journal article" date="2020" name="Stud. Mycol.">
        <title>101 Dothideomycetes genomes: a test case for predicting lifestyles and emergence of pathogens.</title>
        <authorList>
            <person name="Haridas S."/>
            <person name="Albert R."/>
            <person name="Binder M."/>
            <person name="Bloem J."/>
            <person name="Labutti K."/>
            <person name="Salamov A."/>
            <person name="Andreopoulos B."/>
            <person name="Baker S."/>
            <person name="Barry K."/>
            <person name="Bills G."/>
            <person name="Bluhm B."/>
            <person name="Cannon C."/>
            <person name="Castanera R."/>
            <person name="Culley D."/>
            <person name="Daum C."/>
            <person name="Ezra D."/>
            <person name="Gonzalez J."/>
            <person name="Henrissat B."/>
            <person name="Kuo A."/>
            <person name="Liang C."/>
            <person name="Lipzen A."/>
            <person name="Lutzoni F."/>
            <person name="Magnuson J."/>
            <person name="Mondo S."/>
            <person name="Nolan M."/>
            <person name="Ohm R."/>
            <person name="Pangilinan J."/>
            <person name="Park H.-J."/>
            <person name="Ramirez L."/>
            <person name="Alfaro M."/>
            <person name="Sun H."/>
            <person name="Tritt A."/>
            <person name="Yoshinaga Y."/>
            <person name="Zwiers L.-H."/>
            <person name="Turgeon B."/>
            <person name="Goodwin S."/>
            <person name="Spatafora J."/>
            <person name="Crous P."/>
            <person name="Grigoriev I."/>
        </authorList>
    </citation>
    <scope>NUCLEOTIDE SEQUENCE</scope>
    <source>
        <strain evidence="2">CBS 130266</strain>
    </source>
</reference>
<protein>
    <submittedName>
        <fullName evidence="2">Uncharacterized protein</fullName>
    </submittedName>
</protein>
<sequence>MSDNNLNFDLSGLEDVDGFNAETFVQDFEANFGIPFDAQQDLQQPSMPNPAMDGFDTTMTNPSLDFDVNGFQNSTFDINDPVFGPLDMGALENATYNPSMVNYDASIYTSNPQDYGTSVPQNFENFAPFPNDFTSFPIGENFEDPVANTDPVLEVPGYSSIHSSATTSSGGQSFVPSSDGSEPPVDGNTVEQAAPAPVASGPSRAGLAKKPKRKDRSGEKPKTDCGRREARINRGTKGGSRRTTKVNDFDPRAVYEDVPHPMAGSWSTRGNKTFTYNQANELSEPTFSWYRLNEFIRQHPTQHEDQKHWKLSLFIQKGPADSTRRYHARHADKCRFKECPSYKYGFNGTIMHGHMRVALDELSFTHGDDETNDPFLCAGFVHLYCLERFLNLPEICRLPHIRVIADTRTLIKEPEQVNHARLQDKAAAVAMRFIRACKNQTTGERWVQEKDHTKTLNWAMQNEVMPQRSRTVRMNKGASTLKQTTGDLEVALSNRRANYKKKATQKRARDESDDEDAEGDDDDNDDEEAEEPPSKRRRRIIR</sequence>
<feature type="compositionally biased region" description="Polar residues" evidence="1">
    <location>
        <begin position="170"/>
        <end position="180"/>
    </location>
</feature>
<feature type="compositionally biased region" description="Low complexity" evidence="1">
    <location>
        <begin position="159"/>
        <end position="169"/>
    </location>
</feature>
<accession>A0A9P4NJZ0</accession>
<gene>
    <name evidence="2" type="ORF">EJ08DRAFT_682030</name>
</gene>
<feature type="region of interest" description="Disordered" evidence="1">
    <location>
        <begin position="469"/>
        <end position="542"/>
    </location>
</feature>
<feature type="compositionally biased region" description="Acidic residues" evidence="1">
    <location>
        <begin position="511"/>
        <end position="531"/>
    </location>
</feature>
<feature type="compositionally biased region" description="Basic and acidic residues" evidence="1">
    <location>
        <begin position="216"/>
        <end position="232"/>
    </location>
</feature>
<feature type="compositionally biased region" description="Basic residues" evidence="1">
    <location>
        <begin position="497"/>
        <end position="506"/>
    </location>
</feature>
<evidence type="ECO:0000313" key="3">
    <source>
        <dbReference type="Proteomes" id="UP000800235"/>
    </source>
</evidence>